<protein>
    <submittedName>
        <fullName evidence="2">Uncharacterized protein</fullName>
    </submittedName>
</protein>
<sequence>MSELEEGLSLADLFRILWKNKIKIALVFGLVSVTTLCFLLFFFIPSKRQYTATFRYEWLGLEEETLHFMERFDMMDLVSYDNLKSLQQEEGFEKIDVDQMIEQNAIELNVKENDFYELKIEGRYFDSPTLGKKFIERLIFSFYQKAVNLTDEISYQANLNAYNDTYKVGSKINFLENQLNLLDAGYENLIEQYHFVLNGSTLEDRLMQLRVFESNYPIFELRYLTFQNAYMTKEEYQNAKQEQSALKTELRLLQSKKTMLLSSLEEIYASSNNSAYIDTALTNYLNTLHEVDLRITTVEQTLSYLQTALDGTYSEEQSTVFLSRLDQYKEKLAQMTEIYEDAVRQIFTQNTKIHYESSRRVDIKDPIGIFPAVLISLFIGGSFGAVFGFSYDVWKNKKQALK</sequence>
<feature type="transmembrane region" description="Helical" evidence="1">
    <location>
        <begin position="369"/>
        <end position="394"/>
    </location>
</feature>
<keyword evidence="1" id="KW-0472">Membrane</keyword>
<evidence type="ECO:0000313" key="2">
    <source>
        <dbReference type="EMBL" id="HIT50024.1"/>
    </source>
</evidence>
<evidence type="ECO:0000256" key="1">
    <source>
        <dbReference type="SAM" id="Phobius"/>
    </source>
</evidence>
<gene>
    <name evidence="2" type="ORF">IAD46_03255</name>
</gene>
<reference evidence="2" key="1">
    <citation type="submission" date="2020-10" db="EMBL/GenBank/DDBJ databases">
        <authorList>
            <person name="Gilroy R."/>
        </authorList>
    </citation>
    <scope>NUCLEOTIDE SEQUENCE</scope>
    <source>
        <strain evidence="2">ChiW17-6978</strain>
    </source>
</reference>
<feature type="transmembrane region" description="Helical" evidence="1">
    <location>
        <begin position="24"/>
        <end position="44"/>
    </location>
</feature>
<dbReference type="EMBL" id="DVLF01000101">
    <property type="protein sequence ID" value="HIT50024.1"/>
    <property type="molecule type" value="Genomic_DNA"/>
</dbReference>
<name>A0A9D1GRS0_9MOLU</name>
<keyword evidence="1" id="KW-0812">Transmembrane</keyword>
<organism evidence="2 3">
    <name type="scientific">Candidatus Pelethenecus faecipullorum</name>
    <dbReference type="NCBI Taxonomy" id="2840900"/>
    <lineage>
        <taxon>Bacteria</taxon>
        <taxon>Bacillati</taxon>
        <taxon>Mycoplasmatota</taxon>
        <taxon>Mollicutes</taxon>
        <taxon>Candidatus Pelethenecus</taxon>
    </lineage>
</organism>
<dbReference type="Proteomes" id="UP000886758">
    <property type="component" value="Unassembled WGS sequence"/>
</dbReference>
<dbReference type="AlphaFoldDB" id="A0A9D1GRS0"/>
<proteinExistence type="predicted"/>
<comment type="caution">
    <text evidence="2">The sequence shown here is derived from an EMBL/GenBank/DDBJ whole genome shotgun (WGS) entry which is preliminary data.</text>
</comment>
<keyword evidence="1" id="KW-1133">Transmembrane helix</keyword>
<evidence type="ECO:0000313" key="3">
    <source>
        <dbReference type="Proteomes" id="UP000886758"/>
    </source>
</evidence>
<accession>A0A9D1GRS0</accession>
<reference evidence="2" key="2">
    <citation type="journal article" date="2021" name="PeerJ">
        <title>Extensive microbial diversity within the chicken gut microbiome revealed by metagenomics and culture.</title>
        <authorList>
            <person name="Gilroy R."/>
            <person name="Ravi A."/>
            <person name="Getino M."/>
            <person name="Pursley I."/>
            <person name="Horton D.L."/>
            <person name="Alikhan N.F."/>
            <person name="Baker D."/>
            <person name="Gharbi K."/>
            <person name="Hall N."/>
            <person name="Watson M."/>
            <person name="Adriaenssens E.M."/>
            <person name="Foster-Nyarko E."/>
            <person name="Jarju S."/>
            <person name="Secka A."/>
            <person name="Antonio M."/>
            <person name="Oren A."/>
            <person name="Chaudhuri R.R."/>
            <person name="La Ragione R."/>
            <person name="Hildebrand F."/>
            <person name="Pallen M.J."/>
        </authorList>
    </citation>
    <scope>NUCLEOTIDE SEQUENCE</scope>
    <source>
        <strain evidence="2">ChiW17-6978</strain>
    </source>
</reference>